<protein>
    <submittedName>
        <fullName evidence="1">Uncharacterized protein</fullName>
    </submittedName>
</protein>
<evidence type="ECO:0000313" key="1">
    <source>
        <dbReference type="EMBL" id="JAH80689.1"/>
    </source>
</evidence>
<name>A0A0E9VRD2_ANGAN</name>
<proteinExistence type="predicted"/>
<dbReference type="AlphaFoldDB" id="A0A0E9VRD2"/>
<dbReference type="EMBL" id="GBXM01027888">
    <property type="protein sequence ID" value="JAH80689.1"/>
    <property type="molecule type" value="Transcribed_RNA"/>
</dbReference>
<reference evidence="1" key="1">
    <citation type="submission" date="2014-11" db="EMBL/GenBank/DDBJ databases">
        <authorList>
            <person name="Amaro Gonzalez C."/>
        </authorList>
    </citation>
    <scope>NUCLEOTIDE SEQUENCE</scope>
</reference>
<reference evidence="1" key="2">
    <citation type="journal article" date="2015" name="Fish Shellfish Immunol.">
        <title>Early steps in the European eel (Anguilla anguilla)-Vibrio vulnificus interaction in the gills: Role of the RtxA13 toxin.</title>
        <authorList>
            <person name="Callol A."/>
            <person name="Pajuelo D."/>
            <person name="Ebbesson L."/>
            <person name="Teles M."/>
            <person name="MacKenzie S."/>
            <person name="Amaro C."/>
        </authorList>
    </citation>
    <scope>NUCLEOTIDE SEQUENCE</scope>
</reference>
<organism evidence="1">
    <name type="scientific">Anguilla anguilla</name>
    <name type="common">European freshwater eel</name>
    <name type="synonym">Muraena anguilla</name>
    <dbReference type="NCBI Taxonomy" id="7936"/>
    <lineage>
        <taxon>Eukaryota</taxon>
        <taxon>Metazoa</taxon>
        <taxon>Chordata</taxon>
        <taxon>Craniata</taxon>
        <taxon>Vertebrata</taxon>
        <taxon>Euteleostomi</taxon>
        <taxon>Actinopterygii</taxon>
        <taxon>Neopterygii</taxon>
        <taxon>Teleostei</taxon>
        <taxon>Anguilliformes</taxon>
        <taxon>Anguillidae</taxon>
        <taxon>Anguilla</taxon>
    </lineage>
</organism>
<sequence length="46" mass="4963">MGDPGFCVLCGGYYSSGITPAISLPVTLWPGCLMHSGWESEMQVKR</sequence>
<accession>A0A0E9VRD2</accession>